<keyword evidence="2" id="KW-0472">Membrane</keyword>
<feature type="transmembrane region" description="Helical" evidence="2">
    <location>
        <begin position="26"/>
        <end position="45"/>
    </location>
</feature>
<dbReference type="SUPFAM" id="SSF48371">
    <property type="entry name" value="ARM repeat"/>
    <property type="match status" value="1"/>
</dbReference>
<dbReference type="EMBL" id="CP042997">
    <property type="protein sequence ID" value="QEH32045.1"/>
    <property type="molecule type" value="Genomic_DNA"/>
</dbReference>
<gene>
    <name evidence="3" type="ORF">OJF2_05140</name>
</gene>
<sequence length="328" mass="33749">MSPNHLAGRIPAGTLDRLRSRASAAFRLRFGTTLVLLAIGWPLLLPGLLSLVPGYVEFEFETPAALIWAWLPSAVMLVAGLVVSLVPGLRARRVPPPLVGIALAAMGAGGLRVTYEHGVDLTARAMLLGPHAVPALLRALAAEGTNSRETSSSRIARLDLLSLGHRGVPRLIGALTAPDWSVRAGAAGVLAQLGQEAASAEPALIEALKDPDARVRSAAADAVLGLAPSTRFNVPVLIAILDGAGSLERSDAAIALADLGPSAPEAVPALCGALKDPLWSVRLNAARALGRIGPSAVAALPSLEEARGDPNPDVRSSAAAALDRLRAR</sequence>
<keyword evidence="2" id="KW-0812">Transmembrane</keyword>
<dbReference type="KEGG" id="agv:OJF2_05140"/>
<dbReference type="PANTHER" id="PTHR12697">
    <property type="entry name" value="PBS LYASE HEAT-LIKE PROTEIN"/>
    <property type="match status" value="1"/>
</dbReference>
<feature type="transmembrane region" description="Helical" evidence="2">
    <location>
        <begin position="98"/>
        <end position="115"/>
    </location>
</feature>
<dbReference type="PROSITE" id="PS50077">
    <property type="entry name" value="HEAT_REPEAT"/>
    <property type="match status" value="1"/>
</dbReference>
<feature type="transmembrane region" description="Helical" evidence="2">
    <location>
        <begin position="65"/>
        <end position="86"/>
    </location>
</feature>
<dbReference type="InterPro" id="IPR004155">
    <property type="entry name" value="PBS_lyase_HEAT"/>
</dbReference>
<dbReference type="AlphaFoldDB" id="A0A5B9VW84"/>
<dbReference type="Pfam" id="PF13646">
    <property type="entry name" value="HEAT_2"/>
    <property type="match status" value="2"/>
</dbReference>
<dbReference type="GO" id="GO:0016491">
    <property type="term" value="F:oxidoreductase activity"/>
    <property type="evidence" value="ECO:0007669"/>
    <property type="project" value="TreeGrafter"/>
</dbReference>
<dbReference type="InterPro" id="IPR021133">
    <property type="entry name" value="HEAT_type_2"/>
</dbReference>
<keyword evidence="4" id="KW-1185">Reference proteome</keyword>
<evidence type="ECO:0000313" key="4">
    <source>
        <dbReference type="Proteomes" id="UP000324233"/>
    </source>
</evidence>
<dbReference type="SMART" id="SM00567">
    <property type="entry name" value="EZ_HEAT"/>
    <property type="match status" value="3"/>
</dbReference>
<reference evidence="3 4" key="1">
    <citation type="submission" date="2019-08" db="EMBL/GenBank/DDBJ databases">
        <title>Deep-cultivation of Planctomycetes and their phenomic and genomic characterization uncovers novel biology.</title>
        <authorList>
            <person name="Wiegand S."/>
            <person name="Jogler M."/>
            <person name="Boedeker C."/>
            <person name="Pinto D."/>
            <person name="Vollmers J."/>
            <person name="Rivas-Marin E."/>
            <person name="Kohn T."/>
            <person name="Peeters S.H."/>
            <person name="Heuer A."/>
            <person name="Rast P."/>
            <person name="Oberbeckmann S."/>
            <person name="Bunk B."/>
            <person name="Jeske O."/>
            <person name="Meyerdierks A."/>
            <person name="Storesund J.E."/>
            <person name="Kallscheuer N."/>
            <person name="Luecker S."/>
            <person name="Lage O.M."/>
            <person name="Pohl T."/>
            <person name="Merkel B.J."/>
            <person name="Hornburger P."/>
            <person name="Mueller R.-W."/>
            <person name="Bruemmer F."/>
            <person name="Labrenz M."/>
            <person name="Spormann A.M."/>
            <person name="Op den Camp H."/>
            <person name="Overmann J."/>
            <person name="Amann R."/>
            <person name="Jetten M.S.M."/>
            <person name="Mascher T."/>
            <person name="Medema M.H."/>
            <person name="Devos D.P."/>
            <person name="Kaster A.-K."/>
            <person name="Ovreas L."/>
            <person name="Rohde M."/>
            <person name="Galperin M.Y."/>
            <person name="Jogler C."/>
        </authorList>
    </citation>
    <scope>NUCLEOTIDE SEQUENCE [LARGE SCALE GENOMIC DNA]</scope>
    <source>
        <strain evidence="3 4">OJF2</strain>
    </source>
</reference>
<dbReference type="InterPro" id="IPR011989">
    <property type="entry name" value="ARM-like"/>
</dbReference>
<evidence type="ECO:0000256" key="2">
    <source>
        <dbReference type="SAM" id="Phobius"/>
    </source>
</evidence>
<keyword evidence="2" id="KW-1133">Transmembrane helix</keyword>
<dbReference type="Proteomes" id="UP000324233">
    <property type="component" value="Chromosome"/>
</dbReference>
<name>A0A5B9VW84_9BACT</name>
<organism evidence="3 4">
    <name type="scientific">Aquisphaera giovannonii</name>
    <dbReference type="NCBI Taxonomy" id="406548"/>
    <lineage>
        <taxon>Bacteria</taxon>
        <taxon>Pseudomonadati</taxon>
        <taxon>Planctomycetota</taxon>
        <taxon>Planctomycetia</taxon>
        <taxon>Isosphaerales</taxon>
        <taxon>Isosphaeraceae</taxon>
        <taxon>Aquisphaera</taxon>
    </lineage>
</organism>
<comment type="function">
    <text evidence="1">Catalyzes the hydroxylation of the N(6)-(4-aminobutyl)-L-lysine intermediate produced by deoxyhypusine synthase/DHPS on a critical lysine of the eukaryotic translation initiation factor 5A/eIF-5A. This is the second step of the post-translational modification of that lysine into an unusual amino acid residue named hypusine. Hypusination is unique to mature eIF-5A factor and is essential for its function.</text>
</comment>
<dbReference type="Gene3D" id="1.25.10.10">
    <property type="entry name" value="Leucine-rich Repeat Variant"/>
    <property type="match status" value="2"/>
</dbReference>
<evidence type="ECO:0000313" key="3">
    <source>
        <dbReference type="EMBL" id="QEH32045.1"/>
    </source>
</evidence>
<dbReference type="InterPro" id="IPR016024">
    <property type="entry name" value="ARM-type_fold"/>
</dbReference>
<evidence type="ECO:0000256" key="1">
    <source>
        <dbReference type="ARBA" id="ARBA00045876"/>
    </source>
</evidence>
<dbReference type="PANTHER" id="PTHR12697:SF5">
    <property type="entry name" value="DEOXYHYPUSINE HYDROXYLASE"/>
    <property type="match status" value="1"/>
</dbReference>
<accession>A0A5B9VW84</accession>
<dbReference type="RefSeq" id="WP_168221563.1">
    <property type="nucleotide sequence ID" value="NZ_CP042997.1"/>
</dbReference>
<proteinExistence type="predicted"/>
<protein>
    <submittedName>
        <fullName evidence="3">HEAT repeat protein</fullName>
    </submittedName>
</protein>